<dbReference type="GO" id="GO:0005778">
    <property type="term" value="C:peroxisomal membrane"/>
    <property type="evidence" value="ECO:0007669"/>
    <property type="project" value="TreeGrafter"/>
</dbReference>
<comment type="similarity">
    <text evidence="2">Belongs to the AAA ATPase family.</text>
</comment>
<dbReference type="Proteomes" id="UP000186303">
    <property type="component" value="Chromosome 4"/>
</dbReference>
<evidence type="ECO:0000256" key="5">
    <source>
        <dbReference type="ARBA" id="ARBA00022801"/>
    </source>
</evidence>
<dbReference type="Pfam" id="PF23315">
    <property type="entry name" value="PEX6_4th"/>
    <property type="match status" value="1"/>
</dbReference>
<dbReference type="InterPro" id="IPR047533">
    <property type="entry name" value="RecA-like_PEX6_r2"/>
</dbReference>
<name>M5E9M9_MALS4</name>
<dbReference type="Gene3D" id="1.10.8.60">
    <property type="match status" value="2"/>
</dbReference>
<dbReference type="PROSITE" id="PS00674">
    <property type="entry name" value="AAA"/>
    <property type="match status" value="1"/>
</dbReference>
<organism evidence="12 13">
    <name type="scientific">Malassezia sympodialis (strain ATCC 42132)</name>
    <name type="common">Atopic eczema-associated yeast</name>
    <dbReference type="NCBI Taxonomy" id="1230383"/>
    <lineage>
        <taxon>Eukaryota</taxon>
        <taxon>Fungi</taxon>
        <taxon>Dikarya</taxon>
        <taxon>Basidiomycota</taxon>
        <taxon>Ustilaginomycotina</taxon>
        <taxon>Malasseziomycetes</taxon>
        <taxon>Malasseziales</taxon>
        <taxon>Malasseziaceae</taxon>
        <taxon>Malassezia</taxon>
    </lineage>
</organism>
<dbReference type="SUPFAM" id="SSF52540">
    <property type="entry name" value="P-loop containing nucleoside triphosphate hydrolases"/>
    <property type="match status" value="2"/>
</dbReference>
<keyword evidence="4" id="KW-0547">Nucleotide-binding</keyword>
<accession>M5E9M9</accession>
<keyword evidence="6" id="KW-0067">ATP-binding</keyword>
<dbReference type="CDD" id="cd19527">
    <property type="entry name" value="RecA-like_PEX6_r2"/>
    <property type="match status" value="1"/>
</dbReference>
<evidence type="ECO:0000256" key="8">
    <source>
        <dbReference type="ARBA" id="ARBA00034811"/>
    </source>
</evidence>
<sequence>MAPLVAARAYPIVGGSDDAWDVVYVNAALEDHLRAQEASAAPLAVAMASVADAHATRTALSTAGRLVWARPAPPELEEAASVPSQACAVFVPHGRAELVALRAVEPVPLTAAYLAVAPAHYEALAGAPTKMRRELAGRLLHTGRTCVWEHTPVRTVMTEPVAQGIVVEGTTHIYLLCDTEPPPPTPHHGTAAPPSISERFLARDAAPPLTRAARSAPSRHMVCEAIRAWQQRNSDVYVDDESTVLVSEATLAELGAFDGDWAVASALNDARMRLVRLFASSEAHEEALVPPMLAQNLVHPEAYDPLRPLVLCLQPLPAHAADEAASVADPRIAGTPAKPPLMPLAESVDLALVASPITTDRAYEAQCTRALQAHLADHPRLLHEGDVLAVAVQGGQARFHQVDAERAASLSESAHAAAAAADLPGLAPTYLRHAVFYCVTALAPELVEPEALQEPLSALPALRAWYMQLVANGADAGAGAWVDAAHTRIVQSGTVQRRVADVHAWLDLASDAPACPPDGTPLTEAGTPFARLVSLLHAALSPPAQPLGLHLLVLLTGAHGSGKRALVRWAVQRAGAHLLELSCPLLVGDSDAHTEGALLARCERARSCAPCVLLLRDIDGLVRANASEAAQGAVVRLLQRCLQPDGAAPLFVVATAEEAERCPAALRGLFHETIKLDPPAEPARAQWLRMALAPHTVGADVHVPSLAVQTAALLAADLYGIVARARVASVQRAAGLVAHGASVAASRPVLCAADLDAALGHVRASYSESMGAPKIPNVTWDDVGGLASVKHEILDTVQLPLQHPELFSDGVKKRSGVLLYGPPGTGKTLLAKAVATTCALNFFSVKGPELLNMYIGESEANVRRVFQKARDAKPCVIFFDELDSIAPKRGQQGDSGGVMDRIVSQLLAELDGMASGAAASDVFVMGATNRPDLLDPALLRPGRFDRLLYLSVAETHEAQLHILQALTRKFALDDDVADLRVVAEQCPFHLTGADFYALCSDAMLKAMTAKAAEIDAAVARADALPRTGTRQHWPVPMTAPFYLAELAAPHEVQVRVHRRHFEEALRELTPSVSPQEMAHYREVQRLFAPPAPPEIPSAPGPDKGKGRARLS</sequence>
<dbReference type="FunFam" id="3.40.50.300:FF:000109">
    <property type="entry name" value="Peroxisomal biogenesis factor 6"/>
    <property type="match status" value="1"/>
</dbReference>
<dbReference type="KEGG" id="msym:MSY001_1829"/>
<gene>
    <name evidence="12" type="ORF">MSYG_2702</name>
</gene>
<dbReference type="PANTHER" id="PTHR23077:SF9">
    <property type="entry name" value="PEROXISOMAL ATPASE PEX6"/>
    <property type="match status" value="1"/>
</dbReference>
<dbReference type="GO" id="GO:0005524">
    <property type="term" value="F:ATP binding"/>
    <property type="evidence" value="ECO:0007669"/>
    <property type="project" value="UniProtKB-KW"/>
</dbReference>
<dbReference type="InterPro" id="IPR056995">
    <property type="entry name" value="PEX6_4th_dom"/>
</dbReference>
<dbReference type="InterPro" id="IPR003959">
    <property type="entry name" value="ATPase_AAA_core"/>
</dbReference>
<evidence type="ECO:0000256" key="1">
    <source>
        <dbReference type="ARBA" id="ARBA00004370"/>
    </source>
</evidence>
<dbReference type="AlphaFoldDB" id="M5E9M9"/>
<evidence type="ECO:0000256" key="3">
    <source>
        <dbReference type="ARBA" id="ARBA00022593"/>
    </source>
</evidence>
<dbReference type="PANTHER" id="PTHR23077">
    <property type="entry name" value="AAA-FAMILY ATPASE"/>
    <property type="match status" value="1"/>
</dbReference>
<evidence type="ECO:0000313" key="13">
    <source>
        <dbReference type="Proteomes" id="UP000186303"/>
    </source>
</evidence>
<dbReference type="VEuPathDB" id="FungiDB:MSYG_2702"/>
<dbReference type="GO" id="GO:0016558">
    <property type="term" value="P:protein import into peroxisome matrix"/>
    <property type="evidence" value="ECO:0007669"/>
    <property type="project" value="TreeGrafter"/>
</dbReference>
<dbReference type="InterPro" id="IPR003960">
    <property type="entry name" value="ATPase_AAA_CS"/>
</dbReference>
<keyword evidence="13" id="KW-1185">Reference proteome</keyword>
<evidence type="ECO:0000256" key="4">
    <source>
        <dbReference type="ARBA" id="ARBA00022741"/>
    </source>
</evidence>
<evidence type="ECO:0000256" key="10">
    <source>
        <dbReference type="ARBA" id="ARBA00048778"/>
    </source>
</evidence>
<dbReference type="InterPro" id="IPR050168">
    <property type="entry name" value="AAA_ATPase_domain"/>
</dbReference>
<dbReference type="GO" id="GO:0005829">
    <property type="term" value="C:cytosol"/>
    <property type="evidence" value="ECO:0007669"/>
    <property type="project" value="TreeGrafter"/>
</dbReference>
<evidence type="ECO:0000313" key="12">
    <source>
        <dbReference type="EMBL" id="SHO78359.1"/>
    </source>
</evidence>
<keyword evidence="7" id="KW-0472">Membrane</keyword>
<dbReference type="HOGENOM" id="CLU_000688_0_0_1"/>
<evidence type="ECO:0000256" key="7">
    <source>
        <dbReference type="ARBA" id="ARBA00023136"/>
    </source>
</evidence>
<dbReference type="InterPro" id="IPR027417">
    <property type="entry name" value="P-loop_NTPase"/>
</dbReference>
<dbReference type="SMART" id="SM00382">
    <property type="entry name" value="AAA"/>
    <property type="match status" value="2"/>
</dbReference>
<dbReference type="EMBL" id="LT671824">
    <property type="protein sequence ID" value="SHO78359.1"/>
    <property type="molecule type" value="Genomic_DNA"/>
</dbReference>
<comment type="catalytic activity">
    <reaction evidence="10">
        <text>ATP + H2O = ADP + phosphate + H(+)</text>
        <dbReference type="Rhea" id="RHEA:13065"/>
        <dbReference type="ChEBI" id="CHEBI:15377"/>
        <dbReference type="ChEBI" id="CHEBI:15378"/>
        <dbReference type="ChEBI" id="CHEBI:30616"/>
        <dbReference type="ChEBI" id="CHEBI:43474"/>
        <dbReference type="ChEBI" id="CHEBI:456216"/>
    </reaction>
    <physiologicalReaction direction="left-to-right" evidence="10">
        <dbReference type="Rhea" id="RHEA:13066"/>
    </physiologicalReaction>
</comment>
<keyword evidence="5" id="KW-0378">Hydrolase</keyword>
<dbReference type="Pfam" id="PF00004">
    <property type="entry name" value="AAA"/>
    <property type="match status" value="2"/>
</dbReference>
<dbReference type="STRING" id="1230383.M5E9M9"/>
<feature type="region of interest" description="Disordered" evidence="11">
    <location>
        <begin position="1083"/>
        <end position="1111"/>
    </location>
</feature>
<protein>
    <recommendedName>
        <fullName evidence="8">Peroxisomal ATPase PEX6</fullName>
    </recommendedName>
    <alternativeName>
        <fullName evidence="9">Peroxin-6</fullName>
    </alternativeName>
</protein>
<reference evidence="13" key="1">
    <citation type="journal article" date="2017" name="Nucleic Acids Res.">
        <title>Proteogenomics produces comprehensive and highly accurate protein-coding gene annotation in a complete genome assembly of Malassezia sympodialis.</title>
        <authorList>
            <person name="Zhu Y."/>
            <person name="Engstroem P.G."/>
            <person name="Tellgren-Roth C."/>
            <person name="Baudo C.D."/>
            <person name="Kennell J.C."/>
            <person name="Sun S."/>
            <person name="Billmyre R.B."/>
            <person name="Schroeder M.S."/>
            <person name="Andersson A."/>
            <person name="Holm T."/>
            <person name="Sigurgeirsson B."/>
            <person name="Wu G."/>
            <person name="Sankaranarayanan S.R."/>
            <person name="Siddharthan R."/>
            <person name="Sanyal K."/>
            <person name="Lundeberg J."/>
            <person name="Nystedt B."/>
            <person name="Boekhout T."/>
            <person name="Dawson T.L. Jr."/>
            <person name="Heitman J."/>
            <person name="Scheynius A."/>
            <person name="Lehtioe J."/>
        </authorList>
    </citation>
    <scope>NUCLEOTIDE SEQUENCE [LARGE SCALE GENOMIC DNA]</scope>
    <source>
        <strain evidence="13">ATCC 42132</strain>
    </source>
</reference>
<evidence type="ECO:0000256" key="9">
    <source>
        <dbReference type="ARBA" id="ARBA00034920"/>
    </source>
</evidence>
<dbReference type="Gene3D" id="3.40.50.300">
    <property type="entry name" value="P-loop containing nucleotide triphosphate hydrolases"/>
    <property type="match status" value="2"/>
</dbReference>
<evidence type="ECO:0000256" key="2">
    <source>
        <dbReference type="ARBA" id="ARBA00006914"/>
    </source>
</evidence>
<dbReference type="RefSeq" id="XP_018740389.1">
    <property type="nucleotide sequence ID" value="XM_018883650.1"/>
</dbReference>
<evidence type="ECO:0000256" key="11">
    <source>
        <dbReference type="SAM" id="MobiDB-lite"/>
    </source>
</evidence>
<dbReference type="OMA" id="AEQCPFH"/>
<dbReference type="GO" id="GO:0016887">
    <property type="term" value="F:ATP hydrolysis activity"/>
    <property type="evidence" value="ECO:0007669"/>
    <property type="project" value="InterPro"/>
</dbReference>
<dbReference type="FunFam" id="1.10.8.60:FF:000039">
    <property type="entry name" value="peroxisome biogenesis factor 6"/>
    <property type="match status" value="1"/>
</dbReference>
<dbReference type="OrthoDB" id="5553750at2759"/>
<dbReference type="InterPro" id="IPR003593">
    <property type="entry name" value="AAA+_ATPase"/>
</dbReference>
<proteinExistence type="inferred from homology"/>
<comment type="subcellular location">
    <subcellularLocation>
        <location evidence="1">Membrane</location>
    </subcellularLocation>
</comment>
<evidence type="ECO:0000256" key="6">
    <source>
        <dbReference type="ARBA" id="ARBA00022840"/>
    </source>
</evidence>
<feature type="compositionally biased region" description="Pro residues" evidence="11">
    <location>
        <begin position="1089"/>
        <end position="1099"/>
    </location>
</feature>
<keyword evidence="3" id="KW-0962">Peroxisome biogenesis</keyword>